<sequence>MLDRMGSLEQTRNQNLDACRRKYWTSSNSLKALLAFRCLAPQIGIAPTKPDEPRGELVGETSMGFFLKLKSQPPPRERTTLCIYPRSRDISTTKAAEWVENVKTRQKARFGSGHLIHIRVGLRCRFGSILAGYWNEDARTRSLEPIPGHVYGCAQKRVHASFEGPFLIEPHRDDAQSVTG</sequence>
<name>A0ABR1QBE2_9PEZI</name>
<dbReference type="RefSeq" id="XP_066699271.1">
    <property type="nucleotide sequence ID" value="XM_066843159.1"/>
</dbReference>
<reference evidence="1 2" key="1">
    <citation type="submission" date="2023-01" db="EMBL/GenBank/DDBJ databases">
        <title>Analysis of 21 Apiospora genomes using comparative genomics revels a genus with tremendous synthesis potential of carbohydrate active enzymes and secondary metabolites.</title>
        <authorList>
            <person name="Sorensen T."/>
        </authorList>
    </citation>
    <scope>NUCLEOTIDE SEQUENCE [LARGE SCALE GENOMIC DNA]</scope>
    <source>
        <strain evidence="1 2">CBS 24483</strain>
    </source>
</reference>
<dbReference type="EMBL" id="JAQQWE010000005">
    <property type="protein sequence ID" value="KAK7951209.1"/>
    <property type="molecule type" value="Genomic_DNA"/>
</dbReference>
<gene>
    <name evidence="1" type="ORF">PG986_006937</name>
</gene>
<dbReference type="GeneID" id="92076221"/>
<accession>A0ABR1QBE2</accession>
<proteinExistence type="predicted"/>
<evidence type="ECO:0000313" key="2">
    <source>
        <dbReference type="Proteomes" id="UP001391051"/>
    </source>
</evidence>
<organism evidence="1 2">
    <name type="scientific">Apiospora aurea</name>
    <dbReference type="NCBI Taxonomy" id="335848"/>
    <lineage>
        <taxon>Eukaryota</taxon>
        <taxon>Fungi</taxon>
        <taxon>Dikarya</taxon>
        <taxon>Ascomycota</taxon>
        <taxon>Pezizomycotina</taxon>
        <taxon>Sordariomycetes</taxon>
        <taxon>Xylariomycetidae</taxon>
        <taxon>Amphisphaeriales</taxon>
        <taxon>Apiosporaceae</taxon>
        <taxon>Apiospora</taxon>
    </lineage>
</organism>
<comment type="caution">
    <text evidence="1">The sequence shown here is derived from an EMBL/GenBank/DDBJ whole genome shotgun (WGS) entry which is preliminary data.</text>
</comment>
<keyword evidence="2" id="KW-1185">Reference proteome</keyword>
<evidence type="ECO:0000313" key="1">
    <source>
        <dbReference type="EMBL" id="KAK7951209.1"/>
    </source>
</evidence>
<protein>
    <submittedName>
        <fullName evidence="1">Uncharacterized protein</fullName>
    </submittedName>
</protein>
<dbReference type="Proteomes" id="UP001391051">
    <property type="component" value="Unassembled WGS sequence"/>
</dbReference>